<protein>
    <submittedName>
        <fullName evidence="3">Uroporphyrinogen-III C-methyltransferase</fullName>
        <ecNumber evidence="3">2.1.1.107</ecNumber>
    </submittedName>
</protein>
<dbReference type="GO" id="GO:0032259">
    <property type="term" value="P:methylation"/>
    <property type="evidence" value="ECO:0007669"/>
    <property type="project" value="UniProtKB-KW"/>
</dbReference>
<dbReference type="PANTHER" id="PTHR38043:SF1">
    <property type="entry name" value="PROTEIN HEMX"/>
    <property type="match status" value="1"/>
</dbReference>
<feature type="compositionally biased region" description="Polar residues" evidence="2">
    <location>
        <begin position="1"/>
        <end position="10"/>
    </location>
</feature>
<feature type="coiled-coil region" evidence="1">
    <location>
        <begin position="311"/>
        <end position="338"/>
    </location>
</feature>
<evidence type="ECO:0000313" key="4">
    <source>
        <dbReference type="Proteomes" id="UP001221189"/>
    </source>
</evidence>
<keyword evidence="4" id="KW-1185">Reference proteome</keyword>
<feature type="compositionally biased region" description="Polar residues" evidence="2">
    <location>
        <begin position="237"/>
        <end position="246"/>
    </location>
</feature>
<accession>A0ABT5KE15</accession>
<dbReference type="Proteomes" id="UP001221189">
    <property type="component" value="Unassembled WGS sequence"/>
</dbReference>
<evidence type="ECO:0000256" key="1">
    <source>
        <dbReference type="SAM" id="Coils"/>
    </source>
</evidence>
<organism evidence="3 4">
    <name type="scientific">Roseateles albus</name>
    <dbReference type="NCBI Taxonomy" id="2987525"/>
    <lineage>
        <taxon>Bacteria</taxon>
        <taxon>Pseudomonadati</taxon>
        <taxon>Pseudomonadota</taxon>
        <taxon>Betaproteobacteria</taxon>
        <taxon>Burkholderiales</taxon>
        <taxon>Sphaerotilaceae</taxon>
        <taxon>Roseateles</taxon>
    </lineage>
</organism>
<feature type="compositionally biased region" description="Basic and acidic residues" evidence="2">
    <location>
        <begin position="221"/>
        <end position="232"/>
    </location>
</feature>
<gene>
    <name evidence="3" type="ORF">PRZ03_05710</name>
</gene>
<dbReference type="RefSeq" id="WP_263533314.1">
    <property type="nucleotide sequence ID" value="NZ_JAQQXT010000003.1"/>
</dbReference>
<feature type="region of interest" description="Disordered" evidence="2">
    <location>
        <begin position="221"/>
        <end position="253"/>
    </location>
</feature>
<evidence type="ECO:0000256" key="2">
    <source>
        <dbReference type="SAM" id="MobiDB-lite"/>
    </source>
</evidence>
<reference evidence="3 4" key="1">
    <citation type="submission" date="2022-10" db="EMBL/GenBank/DDBJ databases">
        <title>Paucibacter sp. hw1 Genome sequencing.</title>
        <authorList>
            <person name="Park S."/>
        </authorList>
    </citation>
    <scope>NUCLEOTIDE SEQUENCE [LARGE SCALE GENOMIC DNA]</scope>
    <source>
        <strain evidence="4">hw1</strain>
    </source>
</reference>
<comment type="caution">
    <text evidence="3">The sequence shown here is derived from an EMBL/GenBank/DDBJ whole genome shotgun (WGS) entry which is preliminary data.</text>
</comment>
<dbReference type="GO" id="GO:0004851">
    <property type="term" value="F:uroporphyrin-III C-methyltransferase activity"/>
    <property type="evidence" value="ECO:0007669"/>
    <property type="project" value="UniProtKB-EC"/>
</dbReference>
<feature type="region of interest" description="Disordered" evidence="2">
    <location>
        <begin position="1"/>
        <end position="21"/>
    </location>
</feature>
<keyword evidence="3" id="KW-0489">Methyltransferase</keyword>
<keyword evidence="3" id="KW-0808">Transferase</keyword>
<evidence type="ECO:0000313" key="3">
    <source>
        <dbReference type="EMBL" id="MDC8771061.1"/>
    </source>
</evidence>
<sequence>MSETQQTPQETGPAPAVSSAAPYPVAAPSAALPGWLPVTAVILALTSFGGLGLAWQGLSRQQALEQELVRRQALVQADASEAKAASKQSQDLTRDTAAKVALLDARLAEVALQRGQLEELIQSMSRSRDENVIGDIEASIRVALQQSSITGSAEPLIATLKQAEERLLRYKQPRMEGVRRAVARDLDRVKAISVVDMSTLTIKLDEVVRLLDELPLMASAERSDGKGREDKAAAANTPKNTRSQGTGAKPAAPADGTLATWWWQAKTGLSEAAGLVWGEARTLLRVTRIDHPEAALLAPDQAFFLRENLKLRLLNARLALLSRQFDTAQADLRDAQEALARYFDPQSRKVVAANDLIRQVAGQARQVNVPRPDDTLAALAAAAAGR</sequence>
<name>A0ABT5KE15_9BURK</name>
<keyword evidence="1" id="KW-0175">Coiled coil</keyword>
<dbReference type="EMBL" id="JAQQXT010000003">
    <property type="protein sequence ID" value="MDC8771061.1"/>
    <property type="molecule type" value="Genomic_DNA"/>
</dbReference>
<proteinExistence type="predicted"/>
<dbReference type="PANTHER" id="PTHR38043">
    <property type="entry name" value="PROTEIN HEMX"/>
    <property type="match status" value="1"/>
</dbReference>
<dbReference type="EC" id="2.1.1.107" evidence="3"/>
<dbReference type="InterPro" id="IPR007470">
    <property type="entry name" value="HemX"/>
</dbReference>
<dbReference type="Pfam" id="PF04375">
    <property type="entry name" value="HemX"/>
    <property type="match status" value="1"/>
</dbReference>